<dbReference type="NCBIfam" id="TIGR00044">
    <property type="entry name" value="YggS family pyridoxal phosphate-dependent enzyme"/>
    <property type="match status" value="1"/>
</dbReference>
<evidence type="ECO:0000313" key="6">
    <source>
        <dbReference type="EMBL" id="GAC70029.1"/>
    </source>
</evidence>
<dbReference type="InterPro" id="IPR029066">
    <property type="entry name" value="PLP-binding_barrel"/>
</dbReference>
<reference evidence="6 7" key="1">
    <citation type="submission" date="2013-01" db="EMBL/GenBank/DDBJ databases">
        <title>Whole genome shotgun sequence of Gordonia soli NBRC 108243.</title>
        <authorList>
            <person name="Isaki-Nakamura S."/>
            <person name="Hosoyama A."/>
            <person name="Tsuchikane K."/>
            <person name="Ando Y."/>
            <person name="Baba S."/>
            <person name="Ohji S."/>
            <person name="Hamada M."/>
            <person name="Tamura T."/>
            <person name="Yamazoe A."/>
            <person name="Yamazaki S."/>
            <person name="Fujita N."/>
        </authorList>
    </citation>
    <scope>NUCLEOTIDE SEQUENCE [LARGE SCALE GENOMIC DNA]</scope>
    <source>
        <strain evidence="6 7">NBRC 108243</strain>
    </source>
</reference>
<dbReference type="InterPro" id="IPR011078">
    <property type="entry name" value="PyrdxlP_homeostasis"/>
</dbReference>
<dbReference type="OrthoDB" id="9804072at2"/>
<protein>
    <recommendedName>
        <fullName evidence="2">Pyridoxal phosphate homeostasis protein</fullName>
        <shortName evidence="2">PLP homeostasis protein</shortName>
    </recommendedName>
</protein>
<keyword evidence="1 2" id="KW-0663">Pyridoxal phosphate</keyword>
<comment type="function">
    <text evidence="2">Pyridoxal 5'-phosphate (PLP)-binding protein, which is involved in PLP homeostasis.</text>
</comment>
<comment type="similarity">
    <text evidence="2 4">Belongs to the pyridoxal phosphate-binding protein YggS/PROSC family.</text>
</comment>
<evidence type="ECO:0000256" key="3">
    <source>
        <dbReference type="PIRSR" id="PIRSR004848-1"/>
    </source>
</evidence>
<evidence type="ECO:0000256" key="4">
    <source>
        <dbReference type="RuleBase" id="RU004514"/>
    </source>
</evidence>
<dbReference type="eggNOG" id="COG0325">
    <property type="taxonomic scope" value="Bacteria"/>
</dbReference>
<dbReference type="Pfam" id="PF01168">
    <property type="entry name" value="Ala_racemase_N"/>
    <property type="match status" value="1"/>
</dbReference>
<dbReference type="HAMAP" id="MF_02087">
    <property type="entry name" value="PLP_homeostasis"/>
    <property type="match status" value="1"/>
</dbReference>
<keyword evidence="7" id="KW-1185">Reference proteome</keyword>
<dbReference type="InterPro" id="IPR001608">
    <property type="entry name" value="Ala_racemase_N"/>
</dbReference>
<dbReference type="Gene3D" id="3.20.20.10">
    <property type="entry name" value="Alanine racemase"/>
    <property type="match status" value="1"/>
</dbReference>
<comment type="cofactor">
    <cofactor evidence="3">
        <name>pyridoxal 5'-phosphate</name>
        <dbReference type="ChEBI" id="CHEBI:597326"/>
    </cofactor>
</comment>
<dbReference type="PANTHER" id="PTHR10146">
    <property type="entry name" value="PROLINE SYNTHETASE CO-TRANSCRIBED BACTERIAL HOMOLOG PROTEIN"/>
    <property type="match status" value="1"/>
</dbReference>
<dbReference type="AlphaFoldDB" id="M0QNP3"/>
<gene>
    <name evidence="6" type="ORF">GS4_30_01010</name>
</gene>
<sequence length="257" mass="27448">MPEPLDPRTRELADSLAAVRQRLDAAVAAAGRRTGDVDLLVVTKFFPAADVERLISLGARQFGESREPEASRKIDELRACEANRDQRAASEIGSGAVAFDMIGSVQSKKAGSVAGWARAVHSVDREKIVTALGRAAATALAEARRREPLEILIQISLDGDPTRGGATEDEWPAIAELVKESEALRLRGVMAIAPIDGGADRWMAEAARVHQRFLADHPEATTLSTGMSGDLEEAVQHGSTCVRVGTAILGKRPLLSQ</sequence>
<evidence type="ECO:0000256" key="1">
    <source>
        <dbReference type="ARBA" id="ARBA00022898"/>
    </source>
</evidence>
<evidence type="ECO:0000259" key="5">
    <source>
        <dbReference type="Pfam" id="PF01168"/>
    </source>
</evidence>
<dbReference type="EMBL" id="BANX01000030">
    <property type="protein sequence ID" value="GAC70029.1"/>
    <property type="molecule type" value="Genomic_DNA"/>
</dbReference>
<comment type="caution">
    <text evidence="6">The sequence shown here is derived from an EMBL/GenBank/DDBJ whole genome shotgun (WGS) entry which is preliminary data.</text>
</comment>
<dbReference type="STRING" id="1223545.GS4_30_01010"/>
<evidence type="ECO:0000313" key="7">
    <source>
        <dbReference type="Proteomes" id="UP000011666"/>
    </source>
</evidence>
<dbReference type="GO" id="GO:0030170">
    <property type="term" value="F:pyridoxal phosphate binding"/>
    <property type="evidence" value="ECO:0007669"/>
    <property type="project" value="UniProtKB-UniRule"/>
</dbReference>
<dbReference type="RefSeq" id="WP_007623668.1">
    <property type="nucleotide sequence ID" value="NZ_BANX01000030.1"/>
</dbReference>
<name>M0QNP3_9ACTN</name>
<evidence type="ECO:0000256" key="2">
    <source>
        <dbReference type="HAMAP-Rule" id="MF_02087"/>
    </source>
</evidence>
<dbReference type="PANTHER" id="PTHR10146:SF14">
    <property type="entry name" value="PYRIDOXAL PHOSPHATE HOMEOSTASIS PROTEIN"/>
    <property type="match status" value="1"/>
</dbReference>
<accession>M0QNP3</accession>
<dbReference type="PIRSF" id="PIRSF004848">
    <property type="entry name" value="YBL036c_PLPDEIII"/>
    <property type="match status" value="1"/>
</dbReference>
<dbReference type="SUPFAM" id="SSF51419">
    <property type="entry name" value="PLP-binding barrel"/>
    <property type="match status" value="1"/>
</dbReference>
<organism evidence="6 7">
    <name type="scientific">Gordonia soli NBRC 108243</name>
    <dbReference type="NCBI Taxonomy" id="1223545"/>
    <lineage>
        <taxon>Bacteria</taxon>
        <taxon>Bacillati</taxon>
        <taxon>Actinomycetota</taxon>
        <taxon>Actinomycetes</taxon>
        <taxon>Mycobacteriales</taxon>
        <taxon>Gordoniaceae</taxon>
        <taxon>Gordonia</taxon>
    </lineage>
</organism>
<feature type="modified residue" description="N6-(pyridoxal phosphate)lysine" evidence="2 3">
    <location>
        <position position="44"/>
    </location>
</feature>
<proteinExistence type="inferred from homology"/>
<feature type="domain" description="Alanine racemase N-terminal" evidence="5">
    <location>
        <begin position="16"/>
        <end position="253"/>
    </location>
</feature>
<dbReference type="Proteomes" id="UP000011666">
    <property type="component" value="Unassembled WGS sequence"/>
</dbReference>